<dbReference type="GO" id="GO:0016491">
    <property type="term" value="F:oxidoreductase activity"/>
    <property type="evidence" value="ECO:0007669"/>
    <property type="project" value="UniProtKB-KW"/>
</dbReference>
<gene>
    <name evidence="2" type="primary">msrP</name>
    <name evidence="2" type="ORF">AVCANL283_01850</name>
</gene>
<reference evidence="2 3" key="1">
    <citation type="submission" date="2020-07" db="EMBL/GenBank/DDBJ databases">
        <title>Transfer of Campylobacter canadensis to the novel genus Avispirillum gen. nov., that also includes two novel species recovered from migratory waterfowl: Avispirillum anseris sp. nov. and Avispirillum brantae sp. nov.</title>
        <authorList>
            <person name="Miller W.G."/>
            <person name="Chapman M.H."/>
            <person name="Yee E."/>
            <person name="Inglis G.D."/>
        </authorList>
    </citation>
    <scope>NUCLEOTIDE SEQUENCE [LARGE SCALE GENOMIC DNA]</scope>
    <source>
        <strain evidence="2 3">L283</strain>
    </source>
</reference>
<sequence length="289" mass="33566">MMITEEKFYKNRRNFLKLGAGALVANEAIAEELLKLKELVPSDSEYAFNYVNFYEFSTNKSDCVEYAKKSNLEKRAINIEISGLCENPMTLNDISQFKRVDRVYKLRCVEAWSMNLPWGGFMLKDLIALAKPTKEAKYIKFTSLYDPSIFPDQASSFGVIEYPYVEGLRLDEAMHPLTILATHLYNKPLLAQNGAPIRLVVPWKYGFKYIKSIVKIEFTNTQPISTWQKYNPKEYGFYANVNPNVAHPRWSQARHRVLGSFFKEDTELFNGYEEEVAFLYKDLDLKTNF</sequence>
<dbReference type="Pfam" id="PF00174">
    <property type="entry name" value="Oxidored_molyb"/>
    <property type="match status" value="1"/>
</dbReference>
<keyword evidence="2" id="KW-0560">Oxidoreductase</keyword>
<proteinExistence type="predicted"/>
<dbReference type="InterPro" id="IPR036374">
    <property type="entry name" value="OxRdtase_Mopterin-bd_sf"/>
</dbReference>
<dbReference type="Gene3D" id="3.90.420.10">
    <property type="entry name" value="Oxidoreductase, molybdopterin-binding domain"/>
    <property type="match status" value="1"/>
</dbReference>
<dbReference type="EC" id="1.8.5.-" evidence="2"/>
<evidence type="ECO:0000259" key="1">
    <source>
        <dbReference type="Pfam" id="PF00174"/>
    </source>
</evidence>
<evidence type="ECO:0000313" key="2">
    <source>
        <dbReference type="EMBL" id="MBZ7986862.1"/>
    </source>
</evidence>
<dbReference type="PANTHER" id="PTHR43032">
    <property type="entry name" value="PROTEIN-METHIONINE-SULFOXIDE REDUCTASE"/>
    <property type="match status" value="1"/>
</dbReference>
<comment type="caution">
    <text evidence="2">The sequence shown here is derived from an EMBL/GenBank/DDBJ whole genome shotgun (WGS) entry which is preliminary data.</text>
</comment>
<evidence type="ECO:0000313" key="3">
    <source>
        <dbReference type="Proteomes" id="UP000786183"/>
    </source>
</evidence>
<dbReference type="NCBIfam" id="NF003767">
    <property type="entry name" value="PRK05363.1"/>
    <property type="match status" value="1"/>
</dbReference>
<accession>A0ABS7WRA4</accession>
<dbReference type="Proteomes" id="UP000786183">
    <property type="component" value="Unassembled WGS sequence"/>
</dbReference>
<feature type="domain" description="Oxidoreductase molybdopterin-binding" evidence="1">
    <location>
        <begin position="74"/>
        <end position="227"/>
    </location>
</feature>
<dbReference type="SUPFAM" id="SSF56524">
    <property type="entry name" value="Oxidoreductase molybdopterin-binding domain"/>
    <property type="match status" value="1"/>
</dbReference>
<dbReference type="RefSeq" id="WP_172234355.1">
    <property type="nucleotide sequence ID" value="NZ_CP035946.1"/>
</dbReference>
<dbReference type="InterPro" id="IPR000572">
    <property type="entry name" value="OxRdtase_Mopterin-bd_dom"/>
</dbReference>
<keyword evidence="3" id="KW-1185">Reference proteome</keyword>
<dbReference type="EMBL" id="JACGBB010000003">
    <property type="protein sequence ID" value="MBZ7986862.1"/>
    <property type="molecule type" value="Genomic_DNA"/>
</dbReference>
<organism evidence="2 3">
    <name type="scientific">Campylobacter canadensis</name>
    <dbReference type="NCBI Taxonomy" id="449520"/>
    <lineage>
        <taxon>Bacteria</taxon>
        <taxon>Pseudomonadati</taxon>
        <taxon>Campylobacterota</taxon>
        <taxon>Epsilonproteobacteria</taxon>
        <taxon>Campylobacterales</taxon>
        <taxon>Campylobacteraceae</taxon>
        <taxon>Campylobacter</taxon>
    </lineage>
</organism>
<protein>
    <submittedName>
        <fullName evidence="2">Protein-methionine-sulfoxide reductase catalytic subunit MsrP</fullName>
        <ecNumber evidence="2">1.8.5.-</ecNumber>
    </submittedName>
</protein>
<dbReference type="PANTHER" id="PTHR43032:SF3">
    <property type="entry name" value="PROTEIN-METHIONINE-SULFOXIDE REDUCTASE CATALYTIC SUBUNIT MSRP"/>
    <property type="match status" value="1"/>
</dbReference>
<name>A0ABS7WRA4_9BACT</name>